<keyword evidence="1" id="KW-1015">Disulfide bond</keyword>
<dbReference type="InParanoid" id="C3ZQU6"/>
<dbReference type="CDD" id="cd00041">
    <property type="entry name" value="CUB"/>
    <property type="match status" value="1"/>
</dbReference>
<feature type="non-terminal residue" evidence="4">
    <location>
        <position position="1"/>
    </location>
</feature>
<sequence>GCGGLFNSETGTLTSPNYPQDYSHNLECEWTIVVVFGNRASIIFDPNFYIE</sequence>
<gene>
    <name evidence="4" type="ORF">BRAFLDRAFT_213896</name>
</gene>
<evidence type="ECO:0000313" key="4">
    <source>
        <dbReference type="EMBL" id="EEN45142.1"/>
    </source>
</evidence>
<feature type="non-terminal residue" evidence="4">
    <location>
        <position position="51"/>
    </location>
</feature>
<dbReference type="InterPro" id="IPR052129">
    <property type="entry name" value="Spermadhesin-Link_domain"/>
</dbReference>
<accession>C3ZQU6</accession>
<evidence type="ECO:0000256" key="1">
    <source>
        <dbReference type="ARBA" id="ARBA00023157"/>
    </source>
</evidence>
<dbReference type="SUPFAM" id="SSF49854">
    <property type="entry name" value="Spermadhesin, CUB domain"/>
    <property type="match status" value="1"/>
</dbReference>
<proteinExistence type="predicted"/>
<dbReference type="InterPro" id="IPR035914">
    <property type="entry name" value="Sperma_CUB_dom_sf"/>
</dbReference>
<dbReference type="PANTHER" id="PTHR46908">
    <property type="entry name" value="CUBILIN-LIKE PROTEIN"/>
    <property type="match status" value="1"/>
</dbReference>
<dbReference type="InterPro" id="IPR000859">
    <property type="entry name" value="CUB_dom"/>
</dbReference>
<dbReference type="Gene3D" id="2.60.120.290">
    <property type="entry name" value="Spermadhesin, CUB domain"/>
    <property type="match status" value="1"/>
</dbReference>
<organism>
    <name type="scientific">Branchiostoma floridae</name>
    <name type="common">Florida lancelet</name>
    <name type="synonym">Amphioxus</name>
    <dbReference type="NCBI Taxonomy" id="7739"/>
    <lineage>
        <taxon>Eukaryota</taxon>
        <taxon>Metazoa</taxon>
        <taxon>Chordata</taxon>
        <taxon>Cephalochordata</taxon>
        <taxon>Leptocardii</taxon>
        <taxon>Amphioxiformes</taxon>
        <taxon>Branchiostomatidae</taxon>
        <taxon>Branchiostoma</taxon>
    </lineage>
</organism>
<evidence type="ECO:0000259" key="3">
    <source>
        <dbReference type="PROSITE" id="PS01180"/>
    </source>
</evidence>
<dbReference type="EMBL" id="GG666662">
    <property type="protein sequence ID" value="EEN45142.1"/>
    <property type="molecule type" value="Genomic_DNA"/>
</dbReference>
<name>C3ZQU6_BRAFL</name>
<dbReference type="PROSITE" id="PS01180">
    <property type="entry name" value="CUB"/>
    <property type="match status" value="1"/>
</dbReference>
<comment type="caution">
    <text evidence="2">Lacks conserved residue(s) required for the propagation of feature annotation.</text>
</comment>
<evidence type="ECO:0000256" key="2">
    <source>
        <dbReference type="PROSITE-ProRule" id="PRU00059"/>
    </source>
</evidence>
<dbReference type="AlphaFoldDB" id="C3ZQU6"/>
<dbReference type="Pfam" id="PF00431">
    <property type="entry name" value="CUB"/>
    <property type="match status" value="1"/>
</dbReference>
<reference evidence="4" key="1">
    <citation type="journal article" date="2008" name="Nature">
        <title>The amphioxus genome and the evolution of the chordate karyotype.</title>
        <authorList>
            <consortium name="US DOE Joint Genome Institute (JGI-PGF)"/>
            <person name="Putnam N.H."/>
            <person name="Butts T."/>
            <person name="Ferrier D.E.K."/>
            <person name="Furlong R.F."/>
            <person name="Hellsten U."/>
            <person name="Kawashima T."/>
            <person name="Robinson-Rechavi M."/>
            <person name="Shoguchi E."/>
            <person name="Terry A."/>
            <person name="Yu J.-K."/>
            <person name="Benito-Gutierrez E.L."/>
            <person name="Dubchak I."/>
            <person name="Garcia-Fernandez J."/>
            <person name="Gibson-Brown J.J."/>
            <person name="Grigoriev I.V."/>
            <person name="Horton A.C."/>
            <person name="de Jong P.J."/>
            <person name="Jurka J."/>
            <person name="Kapitonov V.V."/>
            <person name="Kohara Y."/>
            <person name="Kuroki Y."/>
            <person name="Lindquist E."/>
            <person name="Lucas S."/>
            <person name="Osoegawa K."/>
            <person name="Pennacchio L.A."/>
            <person name="Salamov A.A."/>
            <person name="Satou Y."/>
            <person name="Sauka-Spengler T."/>
            <person name="Schmutz J."/>
            <person name="Shin-I T."/>
            <person name="Toyoda A."/>
            <person name="Bronner-Fraser M."/>
            <person name="Fujiyama A."/>
            <person name="Holland L.Z."/>
            <person name="Holland P.W.H."/>
            <person name="Satoh N."/>
            <person name="Rokhsar D.S."/>
        </authorList>
    </citation>
    <scope>NUCLEOTIDE SEQUENCE [LARGE SCALE GENOMIC DNA]</scope>
    <source>
        <strain evidence="4">S238N-H82</strain>
        <tissue evidence="4">Testes</tissue>
    </source>
</reference>
<protein>
    <recommendedName>
        <fullName evidence="3">CUB domain-containing protein</fullName>
    </recommendedName>
</protein>
<feature type="domain" description="CUB" evidence="3">
    <location>
        <begin position="2"/>
        <end position="51"/>
    </location>
</feature>
<dbReference type="PANTHER" id="PTHR46908:SF8">
    <property type="entry name" value="C-TYPE LECTIN DOMAIN-CONTAINING PROTEIN"/>
    <property type="match status" value="1"/>
</dbReference>